<dbReference type="PROSITE" id="PS51186">
    <property type="entry name" value="GNAT"/>
    <property type="match status" value="1"/>
</dbReference>
<evidence type="ECO:0000313" key="3">
    <source>
        <dbReference type="Proteomes" id="UP000306229"/>
    </source>
</evidence>
<dbReference type="SUPFAM" id="SSF55729">
    <property type="entry name" value="Acyl-CoA N-acyltransferases (Nat)"/>
    <property type="match status" value="1"/>
</dbReference>
<proteinExistence type="predicted"/>
<sequence>MISLNYPEAPRLPCSHVIARDNKNKHEILTKKNKNEPIGFNACLFYSKSTRVNTFCFEHLNTAIKVNSTLNIELVSPNDITTIKTFLKEQVGMDDTFGYTENLVSRKEIFMIKESDVIIATSECRMSDSQPEIADLGIIVNKNYQGKGIATQIMKMQVNRVLKSGRKPICSTTLDNIASKKAIEKSGFYCSNIIFDIAF</sequence>
<dbReference type="InterPro" id="IPR000182">
    <property type="entry name" value="GNAT_dom"/>
</dbReference>
<dbReference type="KEGG" id="fbe:FF125_04750"/>
<gene>
    <name evidence="2" type="ORF">FF125_04750</name>
</gene>
<dbReference type="AlphaFoldDB" id="A0A5B7TRJ1"/>
<dbReference type="OrthoDB" id="7833882at2"/>
<protein>
    <submittedName>
        <fullName evidence="2">GNAT family N-acetyltransferase</fullName>
    </submittedName>
</protein>
<name>A0A5B7TRJ1_9FLAO</name>
<keyword evidence="3" id="KW-1185">Reference proteome</keyword>
<feature type="domain" description="N-acetyltransferase" evidence="1">
    <location>
        <begin position="70"/>
        <end position="199"/>
    </location>
</feature>
<dbReference type="Gene3D" id="3.40.630.30">
    <property type="match status" value="1"/>
</dbReference>
<evidence type="ECO:0000313" key="2">
    <source>
        <dbReference type="EMBL" id="QCX37776.1"/>
    </source>
</evidence>
<evidence type="ECO:0000259" key="1">
    <source>
        <dbReference type="PROSITE" id="PS51186"/>
    </source>
</evidence>
<dbReference type="Proteomes" id="UP000306229">
    <property type="component" value="Chromosome"/>
</dbReference>
<dbReference type="CDD" id="cd04301">
    <property type="entry name" value="NAT_SF"/>
    <property type="match status" value="1"/>
</dbReference>
<dbReference type="GO" id="GO:0016747">
    <property type="term" value="F:acyltransferase activity, transferring groups other than amino-acyl groups"/>
    <property type="evidence" value="ECO:0007669"/>
    <property type="project" value="InterPro"/>
</dbReference>
<dbReference type="InterPro" id="IPR016181">
    <property type="entry name" value="Acyl_CoA_acyltransferase"/>
</dbReference>
<accession>A0A5B7TRJ1</accession>
<reference evidence="2 3" key="1">
    <citation type="submission" date="2019-05" db="EMBL/GenBank/DDBJ databases">
        <title>Algicella ahnfeltiae gen. nov., sp. nov., a novel marine bacterium of the family Flavobacteriaceae isolated from a red alga.</title>
        <authorList>
            <person name="Nedashkovskaya O.I."/>
            <person name="Kukhlevskiy A.D."/>
            <person name="Kim S.-G."/>
            <person name="Zhukova N.V."/>
            <person name="Mikhailov V.V."/>
        </authorList>
    </citation>
    <scope>NUCLEOTIDE SEQUENCE [LARGE SCALE GENOMIC DNA]</scope>
    <source>
        <strain evidence="2 3">10Alg115</strain>
    </source>
</reference>
<organism evidence="2 3">
    <name type="scientific">Aureibaculum algae</name>
    <dbReference type="NCBI Taxonomy" id="2584122"/>
    <lineage>
        <taxon>Bacteria</taxon>
        <taxon>Pseudomonadati</taxon>
        <taxon>Bacteroidota</taxon>
        <taxon>Flavobacteriia</taxon>
        <taxon>Flavobacteriales</taxon>
        <taxon>Flavobacteriaceae</taxon>
        <taxon>Aureibaculum</taxon>
    </lineage>
</organism>
<dbReference type="EMBL" id="CP040749">
    <property type="protein sequence ID" value="QCX37776.1"/>
    <property type="molecule type" value="Genomic_DNA"/>
</dbReference>
<dbReference type="Pfam" id="PF00583">
    <property type="entry name" value="Acetyltransf_1"/>
    <property type="match status" value="1"/>
</dbReference>
<keyword evidence="2" id="KW-0808">Transferase</keyword>